<organism evidence="3 4">
    <name type="scientific">Brassica rapa subsp. trilocularis</name>
    <dbReference type="NCBI Taxonomy" id="1813537"/>
    <lineage>
        <taxon>Eukaryota</taxon>
        <taxon>Viridiplantae</taxon>
        <taxon>Streptophyta</taxon>
        <taxon>Embryophyta</taxon>
        <taxon>Tracheophyta</taxon>
        <taxon>Spermatophyta</taxon>
        <taxon>Magnoliopsida</taxon>
        <taxon>eudicotyledons</taxon>
        <taxon>Gunneridae</taxon>
        <taxon>Pentapetalae</taxon>
        <taxon>rosids</taxon>
        <taxon>malvids</taxon>
        <taxon>Brassicales</taxon>
        <taxon>Brassicaceae</taxon>
        <taxon>Brassiceae</taxon>
        <taxon>Brassica</taxon>
    </lineage>
</organism>
<comment type="caution">
    <text evidence="3">The sequence shown here is derived from an EMBL/GenBank/DDBJ whole genome shotgun (WGS) entry which is preliminary data.</text>
</comment>
<feature type="region of interest" description="Disordered" evidence="1">
    <location>
        <begin position="1"/>
        <end position="62"/>
    </location>
</feature>
<reference evidence="3 4" key="1">
    <citation type="submission" date="2021-03" db="EMBL/GenBank/DDBJ databases">
        <authorList>
            <person name="King G.J."/>
            <person name="Bancroft I."/>
            <person name="Baten A."/>
            <person name="Bloomfield J."/>
            <person name="Borpatragohain P."/>
            <person name="He Z."/>
            <person name="Irish N."/>
            <person name="Irwin J."/>
            <person name="Liu K."/>
            <person name="Mauleon R.P."/>
            <person name="Moore J."/>
            <person name="Morris R."/>
            <person name="Ostergaard L."/>
            <person name="Wang B."/>
            <person name="Wells R."/>
        </authorList>
    </citation>
    <scope>NUCLEOTIDE SEQUENCE [LARGE SCALE GENOMIC DNA]</scope>
    <source>
        <strain evidence="3">R-o-18</strain>
        <tissue evidence="3">Leaf</tissue>
    </source>
</reference>
<protein>
    <submittedName>
        <fullName evidence="3">Uncharacterized protein</fullName>
    </submittedName>
</protein>
<accession>A0ABQ7MHZ0</accession>
<keyword evidence="4" id="KW-1185">Reference proteome</keyword>
<evidence type="ECO:0000313" key="3">
    <source>
        <dbReference type="EMBL" id="KAG5398348.1"/>
    </source>
</evidence>
<gene>
    <name evidence="3" type="primary">A05g508520.1_BraROA</name>
    <name evidence="2" type="synonym">A09g517270.1_BraROA</name>
    <name evidence="3" type="ORF">IGI04_020162</name>
    <name evidence="2" type="ORF">IGI04_037660</name>
</gene>
<sequence>MGVEIAREKREIAGNRKGEERSRRKSQGRESEAERNGEEDRVRPNKMTRPTETIRRNFVGII</sequence>
<name>A0ABQ7MHZ0_BRACM</name>
<evidence type="ECO:0000256" key="1">
    <source>
        <dbReference type="SAM" id="MobiDB-lite"/>
    </source>
</evidence>
<feature type="compositionally biased region" description="Basic and acidic residues" evidence="1">
    <location>
        <begin position="1"/>
        <end position="43"/>
    </location>
</feature>
<evidence type="ECO:0000313" key="4">
    <source>
        <dbReference type="Proteomes" id="UP000823674"/>
    </source>
</evidence>
<dbReference type="Proteomes" id="UP000823674">
    <property type="component" value="Chromosome A05"/>
</dbReference>
<dbReference type="Proteomes" id="UP000823674">
    <property type="component" value="Chromosome A09"/>
</dbReference>
<evidence type="ECO:0000313" key="2">
    <source>
        <dbReference type="EMBL" id="KAG5386190.1"/>
    </source>
</evidence>
<proteinExistence type="predicted"/>
<dbReference type="EMBL" id="JADBGQ010000005">
    <property type="protein sequence ID" value="KAG5398348.1"/>
    <property type="molecule type" value="Genomic_DNA"/>
</dbReference>
<dbReference type="EMBL" id="JADBGQ010000008">
    <property type="protein sequence ID" value="KAG5386190.1"/>
    <property type="molecule type" value="Genomic_DNA"/>
</dbReference>